<keyword evidence="3" id="KW-1185">Reference proteome</keyword>
<dbReference type="Proteomes" id="UP001141950">
    <property type="component" value="Unassembled WGS sequence"/>
</dbReference>
<organism evidence="2 3">
    <name type="scientific">Paenibacillus soyae</name>
    <dbReference type="NCBI Taxonomy" id="2969249"/>
    <lineage>
        <taxon>Bacteria</taxon>
        <taxon>Bacillati</taxon>
        <taxon>Bacillota</taxon>
        <taxon>Bacilli</taxon>
        <taxon>Bacillales</taxon>
        <taxon>Paenibacillaceae</taxon>
        <taxon>Paenibacillus</taxon>
    </lineage>
</organism>
<accession>A0A9X2SAG6</accession>
<evidence type="ECO:0000256" key="1">
    <source>
        <dbReference type="SAM" id="Phobius"/>
    </source>
</evidence>
<keyword evidence="1" id="KW-0812">Transmembrane</keyword>
<keyword evidence="1" id="KW-1133">Transmembrane helix</keyword>
<evidence type="ECO:0000313" key="2">
    <source>
        <dbReference type="EMBL" id="MCR2806659.1"/>
    </source>
</evidence>
<dbReference type="EMBL" id="JANIPJ010000018">
    <property type="protein sequence ID" value="MCR2806659.1"/>
    <property type="molecule type" value="Genomic_DNA"/>
</dbReference>
<dbReference type="RefSeq" id="WP_257450318.1">
    <property type="nucleotide sequence ID" value="NZ_JANIPJ010000018.1"/>
</dbReference>
<feature type="transmembrane region" description="Helical" evidence="1">
    <location>
        <begin position="7"/>
        <end position="26"/>
    </location>
</feature>
<keyword evidence="1" id="KW-0472">Membrane</keyword>
<dbReference type="AlphaFoldDB" id="A0A9X2SAG6"/>
<reference evidence="2" key="1">
    <citation type="submission" date="2022-08" db="EMBL/GenBank/DDBJ databases">
        <title>The genomic sequence of strain Paenibacillus sp. SCIV0701.</title>
        <authorList>
            <person name="Zhao H."/>
        </authorList>
    </citation>
    <scope>NUCLEOTIDE SEQUENCE</scope>
    <source>
        <strain evidence="2">SCIV0701</strain>
    </source>
</reference>
<comment type="caution">
    <text evidence="2">The sequence shown here is derived from an EMBL/GenBank/DDBJ whole genome shotgun (WGS) entry which is preliminary data.</text>
</comment>
<name>A0A9X2SAG6_9BACL</name>
<evidence type="ECO:0000313" key="3">
    <source>
        <dbReference type="Proteomes" id="UP001141950"/>
    </source>
</evidence>
<protein>
    <submittedName>
        <fullName evidence="2">Uncharacterized protein</fullName>
    </submittedName>
</protein>
<sequence length="196" mass="21691">MMNRRTGAIVGSILLLVLAGLIYWIMTNSLSYHLRAIGFSKENIVHEEGYSFSDSSDRLTKVMLLADKDRLALIVLERKAIWGWERPSTVSVAEHPKDGQYVLAAAGSMKLSWGKFYTENHVFAARYVDAWTLDINAGADPPVITGMDQMYLNVSYFSVHDRTLLFAHAISGKGSKGVYSGSVTEHIDAQLGAFAE</sequence>
<gene>
    <name evidence="2" type="ORF">NQZ67_22505</name>
</gene>
<proteinExistence type="predicted"/>